<dbReference type="PANTHER" id="PTHR45527:SF1">
    <property type="entry name" value="FATTY ACID SYNTHASE"/>
    <property type="match status" value="1"/>
</dbReference>
<evidence type="ECO:0000313" key="7">
    <source>
        <dbReference type="Proteomes" id="UP000810207"/>
    </source>
</evidence>
<dbReference type="PROSITE" id="PS00455">
    <property type="entry name" value="AMP_BINDING"/>
    <property type="match status" value="1"/>
</dbReference>
<dbReference type="PROSITE" id="PS50075">
    <property type="entry name" value="CARRIER"/>
    <property type="match status" value="1"/>
</dbReference>
<feature type="domain" description="Carrier" evidence="5">
    <location>
        <begin position="769"/>
        <end position="843"/>
    </location>
</feature>
<dbReference type="Proteomes" id="UP000810207">
    <property type="component" value="Unassembled WGS sequence"/>
</dbReference>
<dbReference type="SUPFAM" id="SSF52777">
    <property type="entry name" value="CoA-dependent acyltransferases"/>
    <property type="match status" value="1"/>
</dbReference>
<proteinExistence type="inferred from homology"/>
<keyword evidence="3" id="KW-0045">Antibiotic biosynthesis</keyword>
<gene>
    <name evidence="6" type="ORF">J2Z28_002409</name>
</gene>
<dbReference type="InterPro" id="IPR020845">
    <property type="entry name" value="AMP-binding_CS"/>
</dbReference>
<dbReference type="InterPro" id="IPR001242">
    <property type="entry name" value="Condensation_dom"/>
</dbReference>
<evidence type="ECO:0000256" key="2">
    <source>
        <dbReference type="ARBA" id="ARBA00022737"/>
    </source>
</evidence>
<dbReference type="InterPro" id="IPR045851">
    <property type="entry name" value="AMP-bd_C_sf"/>
</dbReference>
<evidence type="ECO:0000259" key="5">
    <source>
        <dbReference type="PROSITE" id="PS50075"/>
    </source>
</evidence>
<dbReference type="InterPro" id="IPR000873">
    <property type="entry name" value="AMP-dep_synth/lig_dom"/>
</dbReference>
<dbReference type="InterPro" id="IPR025110">
    <property type="entry name" value="AMP-bd_C"/>
</dbReference>
<keyword evidence="7" id="KW-1185">Reference proteome</keyword>
<dbReference type="Gene3D" id="3.30.559.30">
    <property type="entry name" value="Nonribosomal peptide synthetase, condensation domain"/>
    <property type="match status" value="1"/>
</dbReference>
<sequence>MSAEPGAFMQNLLLSSRKFEEEKQYWLNHLSGDLQFSMFPSEQTRGTWGEQVFEEMQLAFPQLISEQIFRISGNTEAGAFILLLAGVTYVLHRYLDNDDITVGIPASSGAANSSQLRAIRINFGEECSFKELVLQLRTLVGTAKKFNHLSLEKILELLGHEGTDLSRVATVVRMDNMQENIQETGPLGDMVFSLQMSKVGLALRMNYNAALYSRETIEQIVDHVMHVLSMCTALPDEGLHHIKMLSFKEDQVIQHLNDTEIRFPEARSIIQMIQSWSAQQPDIPAVICGDHILTYRSLDCKSDQLAKYLLAQGVRSGAIVGILLTRSEDMLLAMLGVLKAGAAYMPMDPTYANNRLQFMLEDSQAAILLTKPDLIGSLIYTGQIIDISHMEEWDDQHISLPVVSSEQLAYLIYTSGSTGRPKGVMIEHRALRNFVEGVSRSIPFEAGKRILALTTFSFDIFVLETLGALANGLTLIMAVEEDQLSPSRIAHLIVTHNIELIQITPSRLRMLQIGLTVDSPVWSVIQILMIGGEALPYALYEEVAGMTSARIYNMYGPTETTIWSSIKELSPTSTISIGYPIANTRIYILDKRQRHMPIGATGELCIAGDGVARGYWNRPELTAERFVKDPFHEGAYMYKTGDLARLNANGDLEYLGRSDFQVKIRGYRIELGEIENRLLQYPAISAAAVTVRSDQDGQSLLCAYYTVTESQSLNQEQLRSFLLSELPEYMLPSRYTMLDHMPYTANGKLDRKALPDPLLLQGEGTDITLPRNALEQVLAELWSDLLQLKEIDVHARFFEIGGHSLNVIKLEANMERQSIPLTADEVMRYETIASLAEVLRIKGYEVDEHNFEKEILLEEQDMPETDGAMEQFTEEVGATAEADHLILHHSHRPIVIIAGIEPFNDVFYKNCFYNSLFPVLNFYSIGVLPVMINDRMHYRFDEHQSILRLEYQAVLSDDQLIERMGITYETKTYNEDVRKEIMEAVNLNRPVIIRVDCYYESLRKDMYLRTHWPHSLLIYGYDLQRQVFHVIEHDHRDNLTYQPMEMPMNDIVQAYEGFVRLFMEEEEVPTFYAFSACETVSHERNNIMLGELRDMFIDHVRVTQGEINQELSHLLSFIQKTYQFNEEEDSPDMAYAELVLQSIVDIVNAKKVETYRMQRLYEHHTDLVSAAQAIQDHWSELRNVLAKAVYRENMTHNQWRKFTSKLEVIHELEKHNLINCSGLEISHD</sequence>
<dbReference type="Pfam" id="PF13193">
    <property type="entry name" value="AMP-binding_C"/>
    <property type="match status" value="1"/>
</dbReference>
<dbReference type="SUPFAM" id="SSF56801">
    <property type="entry name" value="Acetyl-CoA synthetase-like"/>
    <property type="match status" value="1"/>
</dbReference>
<dbReference type="Gene3D" id="3.40.50.980">
    <property type="match status" value="2"/>
</dbReference>
<dbReference type="InterPro" id="IPR036736">
    <property type="entry name" value="ACP-like_sf"/>
</dbReference>
<accession>A0ABS4RSC7</accession>
<dbReference type="CDD" id="cd05930">
    <property type="entry name" value="A_NRPS"/>
    <property type="match status" value="1"/>
</dbReference>
<dbReference type="Pfam" id="PF00501">
    <property type="entry name" value="AMP-binding"/>
    <property type="match status" value="1"/>
</dbReference>
<dbReference type="Gene3D" id="2.30.38.10">
    <property type="entry name" value="Luciferase, Domain 3"/>
    <property type="match status" value="1"/>
</dbReference>
<dbReference type="InterPro" id="IPR010071">
    <property type="entry name" value="AA_adenyl_dom"/>
</dbReference>
<keyword evidence="4" id="KW-0511">Multifunctional enzyme</keyword>
<comment type="caution">
    <text evidence="6">The sequence shown here is derived from an EMBL/GenBank/DDBJ whole genome shotgun (WGS) entry which is preliminary data.</text>
</comment>
<dbReference type="SUPFAM" id="SSF47336">
    <property type="entry name" value="ACP-like"/>
    <property type="match status" value="1"/>
</dbReference>
<dbReference type="Gene3D" id="3.30.300.30">
    <property type="match status" value="1"/>
</dbReference>
<dbReference type="RefSeq" id="WP_211082612.1">
    <property type="nucleotide sequence ID" value="NZ_CBCSLC010000026.1"/>
</dbReference>
<dbReference type="Pfam" id="PF00668">
    <property type="entry name" value="Condensation"/>
    <property type="match status" value="1"/>
</dbReference>
<protein>
    <submittedName>
        <fullName evidence="6">Amino acid adenylation domain-containing protein</fullName>
    </submittedName>
</protein>
<reference evidence="6 7" key="1">
    <citation type="submission" date="2021-03" db="EMBL/GenBank/DDBJ databases">
        <title>Genomic Encyclopedia of Type Strains, Phase IV (KMG-IV): sequencing the most valuable type-strain genomes for metagenomic binning, comparative biology and taxonomic classification.</title>
        <authorList>
            <person name="Goeker M."/>
        </authorList>
    </citation>
    <scope>NUCLEOTIDE SEQUENCE [LARGE SCALE GENOMIC DNA]</scope>
    <source>
        <strain evidence="6 7">DSM 21292</strain>
    </source>
</reference>
<name>A0ABS4RSC7_PAEXY</name>
<dbReference type="Pfam" id="PF00550">
    <property type="entry name" value="PP-binding"/>
    <property type="match status" value="1"/>
</dbReference>
<evidence type="ECO:0000256" key="4">
    <source>
        <dbReference type="ARBA" id="ARBA00023268"/>
    </source>
</evidence>
<dbReference type="Gene3D" id="1.10.1200.10">
    <property type="entry name" value="ACP-like"/>
    <property type="match status" value="1"/>
</dbReference>
<dbReference type="NCBIfam" id="TIGR01733">
    <property type="entry name" value="AA-adenyl-dom"/>
    <property type="match status" value="1"/>
</dbReference>
<evidence type="ECO:0000256" key="3">
    <source>
        <dbReference type="ARBA" id="ARBA00023194"/>
    </source>
</evidence>
<evidence type="ECO:0000313" key="6">
    <source>
        <dbReference type="EMBL" id="MBP2245791.1"/>
    </source>
</evidence>
<organism evidence="6 7">
    <name type="scientific">Paenibacillus xylanexedens</name>
    <dbReference type="NCBI Taxonomy" id="528191"/>
    <lineage>
        <taxon>Bacteria</taxon>
        <taxon>Bacillati</taxon>
        <taxon>Bacillota</taxon>
        <taxon>Bacilli</taxon>
        <taxon>Bacillales</taxon>
        <taxon>Paenibacillaceae</taxon>
        <taxon>Paenibacillus</taxon>
    </lineage>
</organism>
<keyword evidence="2" id="KW-0677">Repeat</keyword>
<evidence type="ECO:0000256" key="1">
    <source>
        <dbReference type="ARBA" id="ARBA00006432"/>
    </source>
</evidence>
<dbReference type="PANTHER" id="PTHR45527">
    <property type="entry name" value="NONRIBOSOMAL PEPTIDE SYNTHETASE"/>
    <property type="match status" value="1"/>
</dbReference>
<comment type="similarity">
    <text evidence="1">Belongs to the ATP-dependent AMP-binding enzyme family.</text>
</comment>
<dbReference type="EMBL" id="JAGIKV010000007">
    <property type="protein sequence ID" value="MBP2245791.1"/>
    <property type="molecule type" value="Genomic_DNA"/>
</dbReference>
<dbReference type="InterPro" id="IPR009081">
    <property type="entry name" value="PP-bd_ACP"/>
</dbReference>